<dbReference type="AlphaFoldDB" id="A0A518RFV2"/>
<feature type="binding site" evidence="4">
    <location>
        <begin position="215"/>
        <end position="218"/>
    </location>
    <ligand>
        <name>pyridoxal 5'-phosphate</name>
        <dbReference type="ChEBI" id="CHEBI:597326"/>
    </ligand>
</feature>
<evidence type="ECO:0000313" key="5">
    <source>
        <dbReference type="EMBL" id="QDX26342.1"/>
    </source>
</evidence>
<dbReference type="GO" id="GO:0042802">
    <property type="term" value="F:identical protein binding"/>
    <property type="evidence" value="ECO:0007669"/>
    <property type="project" value="TreeGrafter"/>
</dbReference>
<dbReference type="PIRSF" id="PIRSF000521">
    <property type="entry name" value="Transaminase_4ab_Lys_Orn"/>
    <property type="match status" value="1"/>
</dbReference>
<keyword evidence="2 4" id="KW-0808">Transferase</keyword>
<comment type="pathway">
    <text evidence="4">Amino-acid biosynthesis; L-arginine biosynthesis; N(2)-acetyl-L-ornithine from L-glutamate: step 4/4.</text>
</comment>
<feature type="modified residue" description="N6-(pyridoxal phosphate)lysine" evidence="4">
    <location>
        <position position="244"/>
    </location>
</feature>
<dbReference type="CDD" id="cd00610">
    <property type="entry name" value="OAT_like"/>
    <property type="match status" value="1"/>
</dbReference>
<reference evidence="5 6" key="1">
    <citation type="submission" date="2019-07" db="EMBL/GenBank/DDBJ databases">
        <title>Sphingomonas alkalisoli sp. nov., isolated from rhizosphere soil of Suaedae salsa.</title>
        <authorList>
            <person name="Zhang H."/>
            <person name="Xu L."/>
            <person name="Zhang J.-X."/>
            <person name="Sun J.-Q."/>
        </authorList>
    </citation>
    <scope>NUCLEOTIDE SEQUENCE [LARGE SCALE GENOMIC DNA]</scope>
    <source>
        <strain evidence="5 6">XS-10</strain>
    </source>
</reference>
<dbReference type="Proteomes" id="UP000318055">
    <property type="component" value="Chromosome"/>
</dbReference>
<dbReference type="HAMAP" id="MF_01107">
    <property type="entry name" value="ArgD_aminotrans_3"/>
    <property type="match status" value="1"/>
</dbReference>
<comment type="cofactor">
    <cofactor evidence="4">
        <name>pyridoxal 5'-phosphate</name>
        <dbReference type="ChEBI" id="CHEBI:597326"/>
    </cofactor>
    <text evidence="4">Binds 1 pyridoxal phosphate per subunit.</text>
</comment>
<dbReference type="InterPro" id="IPR049704">
    <property type="entry name" value="Aminotrans_3_PPA_site"/>
</dbReference>
<dbReference type="Pfam" id="PF00202">
    <property type="entry name" value="Aminotran_3"/>
    <property type="match status" value="1"/>
</dbReference>
<feature type="binding site" evidence="4">
    <location>
        <position position="272"/>
    </location>
    <ligand>
        <name>N(2)-acetyl-L-ornithine</name>
        <dbReference type="ChEBI" id="CHEBI:57805"/>
    </ligand>
</feature>
<feature type="binding site" evidence="4">
    <location>
        <begin position="97"/>
        <end position="98"/>
    </location>
    <ligand>
        <name>pyridoxal 5'-phosphate</name>
        <dbReference type="ChEBI" id="CHEBI:597326"/>
    </ligand>
</feature>
<keyword evidence="4" id="KW-0028">Amino-acid biosynthesis</keyword>
<dbReference type="GO" id="GO:0005737">
    <property type="term" value="C:cytoplasm"/>
    <property type="evidence" value="ECO:0007669"/>
    <property type="project" value="UniProtKB-SubCell"/>
</dbReference>
<keyword evidence="4" id="KW-0055">Arginine biosynthesis</keyword>
<dbReference type="SUPFAM" id="SSF53383">
    <property type="entry name" value="PLP-dependent transferases"/>
    <property type="match status" value="1"/>
</dbReference>
<comment type="miscellaneous">
    <text evidence="4">May also have succinyldiaminopimelate aminotransferase activity, thus carrying out the corresponding step in lysine biosynthesis.</text>
</comment>
<dbReference type="FunFam" id="3.40.640.10:FF:000004">
    <property type="entry name" value="Acetylornithine aminotransferase"/>
    <property type="match status" value="1"/>
</dbReference>
<keyword evidence="3 4" id="KW-0663">Pyridoxal phosphate</keyword>
<feature type="binding site" evidence="4">
    <location>
        <position position="130"/>
    </location>
    <ligand>
        <name>pyridoxal 5'-phosphate</name>
        <dbReference type="ChEBI" id="CHEBI:597326"/>
    </ligand>
</feature>
<dbReference type="InterPro" id="IPR050103">
    <property type="entry name" value="Class-III_PLP-dep_AT"/>
</dbReference>
<dbReference type="PANTHER" id="PTHR11986:SF113">
    <property type="entry name" value="SUCCINYLORNITHINE TRANSAMINASE"/>
    <property type="match status" value="1"/>
</dbReference>
<comment type="subunit">
    <text evidence="4">Homodimer.</text>
</comment>
<accession>A0A518RFV2</accession>
<sequence>MSITPLMPVYPRCDVRPVRGEGCYLIGERGERYLDFAAGIAVNALGHGHPQFTKAVQDQLATLTHVSNLYGSPQGEALAQRIVDNTFADTVFFTNSGAEAIECAIKTARRYHYVSGNPNKTKIITFHNAFHGRTMGAISATNQAKMRDGFEPLLPGFDYAPFNDLDAALALVDENTAGFMVETVQGEGGMTAGTPEFIQGLRKACDDHGMLLILDEIQCGYGRTGKFFAHEHYGITPDIMTVAKGIGNGFPLGACLATEEAAKGMVFGTHGSTYGGNPLAMAAGMAVLDVMLEPGFFEHVAKMGDRLRAAFEQMIPNHDHLFDEIRGKGLMLGIKLKEPAVARDFVAHLRDHHGLLTVAAGENVFRVLPPLVIDESHIAEAVEKLSAGARSYAPLSDD</sequence>
<dbReference type="Gene3D" id="3.40.640.10">
    <property type="entry name" value="Type I PLP-dependent aspartate aminotransferase-like (Major domain)"/>
    <property type="match status" value="1"/>
</dbReference>
<evidence type="ECO:0000256" key="3">
    <source>
        <dbReference type="ARBA" id="ARBA00022898"/>
    </source>
</evidence>
<feature type="binding site" evidence="4">
    <location>
        <position position="133"/>
    </location>
    <ligand>
        <name>N(2)-acetyl-L-ornithine</name>
        <dbReference type="ChEBI" id="CHEBI:57805"/>
    </ligand>
</feature>
<keyword evidence="1 4" id="KW-0032">Aminotransferase</keyword>
<comment type="catalytic activity">
    <reaction evidence="4">
        <text>N(2)-acetyl-L-ornithine + 2-oxoglutarate = N-acetyl-L-glutamate 5-semialdehyde + L-glutamate</text>
        <dbReference type="Rhea" id="RHEA:18049"/>
        <dbReference type="ChEBI" id="CHEBI:16810"/>
        <dbReference type="ChEBI" id="CHEBI:29123"/>
        <dbReference type="ChEBI" id="CHEBI:29985"/>
        <dbReference type="ChEBI" id="CHEBI:57805"/>
        <dbReference type="EC" id="2.6.1.11"/>
    </reaction>
</comment>
<keyword evidence="4" id="KW-0963">Cytoplasm</keyword>
<dbReference type="UniPathway" id="UPA00068">
    <property type="reaction ID" value="UER00109"/>
</dbReference>
<dbReference type="InterPro" id="IPR015421">
    <property type="entry name" value="PyrdxlP-dep_Trfase_major"/>
</dbReference>
<organism evidence="5 6">
    <name type="scientific">Sphingomonas suaedae</name>
    <dbReference type="NCBI Taxonomy" id="2599297"/>
    <lineage>
        <taxon>Bacteria</taxon>
        <taxon>Pseudomonadati</taxon>
        <taxon>Pseudomonadota</taxon>
        <taxon>Alphaproteobacteria</taxon>
        <taxon>Sphingomonadales</taxon>
        <taxon>Sphingomonadaceae</taxon>
        <taxon>Sphingomonas</taxon>
    </lineage>
</organism>
<feature type="binding site" evidence="4">
    <location>
        <position position="273"/>
    </location>
    <ligand>
        <name>pyridoxal 5'-phosphate</name>
        <dbReference type="ChEBI" id="CHEBI:597326"/>
    </ligand>
</feature>
<dbReference type="RefSeq" id="WP_145846897.1">
    <property type="nucleotide sequence ID" value="NZ_CP042239.1"/>
</dbReference>
<proteinExistence type="inferred from homology"/>
<dbReference type="InterPro" id="IPR015424">
    <property type="entry name" value="PyrdxlP-dep_Trfase"/>
</dbReference>
<gene>
    <name evidence="4" type="primary">argD</name>
    <name evidence="5" type="ORF">FPZ54_10120</name>
</gene>
<dbReference type="EC" id="2.6.1.11" evidence="4"/>
<evidence type="ECO:0000256" key="1">
    <source>
        <dbReference type="ARBA" id="ARBA00022576"/>
    </source>
</evidence>
<dbReference type="GO" id="GO:0006526">
    <property type="term" value="P:L-arginine biosynthetic process"/>
    <property type="evidence" value="ECO:0007669"/>
    <property type="project" value="UniProtKB-UniRule"/>
</dbReference>
<dbReference type="GO" id="GO:0030170">
    <property type="term" value="F:pyridoxal phosphate binding"/>
    <property type="evidence" value="ECO:0007669"/>
    <property type="project" value="InterPro"/>
</dbReference>
<dbReference type="InterPro" id="IPR005814">
    <property type="entry name" value="Aminotrans_3"/>
</dbReference>
<name>A0A518RFV2_9SPHN</name>
<dbReference type="KEGG" id="ssua:FPZ54_10120"/>
<dbReference type="GO" id="GO:0003992">
    <property type="term" value="F:N2-acetyl-L-ornithine:2-oxoglutarate 5-aminotransferase activity"/>
    <property type="evidence" value="ECO:0007669"/>
    <property type="project" value="UniProtKB-UniRule"/>
</dbReference>
<comment type="subcellular location">
    <subcellularLocation>
        <location evidence="4">Cytoplasm</location>
    </subcellularLocation>
</comment>
<dbReference type="PANTHER" id="PTHR11986">
    <property type="entry name" value="AMINOTRANSFERASE CLASS III"/>
    <property type="match status" value="1"/>
</dbReference>
<protein>
    <recommendedName>
        <fullName evidence="4">Acetylornithine aminotransferase</fullName>
        <shortName evidence="4">ACOAT</shortName>
        <ecNumber evidence="4">2.6.1.11</ecNumber>
    </recommendedName>
</protein>
<keyword evidence="6" id="KW-1185">Reference proteome</keyword>
<dbReference type="PROSITE" id="PS00600">
    <property type="entry name" value="AA_TRANSFER_CLASS_3"/>
    <property type="match status" value="1"/>
</dbReference>
<evidence type="ECO:0000256" key="4">
    <source>
        <dbReference type="HAMAP-Rule" id="MF_01107"/>
    </source>
</evidence>
<dbReference type="Gene3D" id="3.90.1150.10">
    <property type="entry name" value="Aspartate Aminotransferase, domain 1"/>
    <property type="match status" value="1"/>
</dbReference>
<dbReference type="InterPro" id="IPR004636">
    <property type="entry name" value="AcOrn/SuccOrn_fam"/>
</dbReference>
<evidence type="ECO:0000313" key="6">
    <source>
        <dbReference type="Proteomes" id="UP000318055"/>
    </source>
</evidence>
<evidence type="ECO:0000256" key="2">
    <source>
        <dbReference type="ARBA" id="ARBA00022679"/>
    </source>
</evidence>
<dbReference type="OrthoDB" id="9801834at2"/>
<dbReference type="InterPro" id="IPR015422">
    <property type="entry name" value="PyrdxlP-dep_Trfase_small"/>
</dbReference>
<dbReference type="NCBIfam" id="NF002325">
    <property type="entry name" value="PRK01278.1"/>
    <property type="match status" value="1"/>
</dbReference>
<dbReference type="EMBL" id="CP042239">
    <property type="protein sequence ID" value="QDX26342.1"/>
    <property type="molecule type" value="Genomic_DNA"/>
</dbReference>
<dbReference type="NCBIfam" id="TIGR00707">
    <property type="entry name" value="argD"/>
    <property type="match status" value="1"/>
</dbReference>
<comment type="similarity">
    <text evidence="4">Belongs to the class-III pyridoxal-phosphate-dependent aminotransferase family. ArgD subfamily.</text>
</comment>